<evidence type="ECO:0000259" key="1">
    <source>
        <dbReference type="Pfam" id="PF08279"/>
    </source>
</evidence>
<dbReference type="EMBL" id="JAIBOA010000005">
    <property type="protein sequence ID" value="MBW8482743.1"/>
    <property type="molecule type" value="Genomic_DNA"/>
</dbReference>
<dbReference type="Gene3D" id="1.10.10.10">
    <property type="entry name" value="Winged helix-like DNA-binding domain superfamily/Winged helix DNA-binding domain"/>
    <property type="match status" value="1"/>
</dbReference>
<feature type="domain" description="Helix-turn-helix type 11" evidence="1">
    <location>
        <begin position="2"/>
        <end position="52"/>
    </location>
</feature>
<dbReference type="PANTHER" id="PTHR34580">
    <property type="match status" value="1"/>
</dbReference>
<accession>A0ABS7FQR3</accession>
<reference evidence="4 5" key="1">
    <citation type="submission" date="2021-07" db="EMBL/GenBank/DDBJ databases">
        <title>Actinomadura sp. PM05-2 isolated from lichen.</title>
        <authorList>
            <person name="Somphong A."/>
            <person name="Phongsopitanun W."/>
            <person name="Tanasupawat S."/>
            <person name="Peongsungnone V."/>
        </authorList>
    </citation>
    <scope>NUCLEOTIDE SEQUENCE [LARGE SCALE GENOMIC DNA]</scope>
    <source>
        <strain evidence="4 5">PM05-2</strain>
    </source>
</reference>
<comment type="caution">
    <text evidence="4">The sequence shown here is derived from an EMBL/GenBank/DDBJ whole genome shotgun (WGS) entry which is preliminary data.</text>
</comment>
<dbReference type="PROSITE" id="PS52050">
    <property type="entry name" value="WYL"/>
    <property type="match status" value="1"/>
</dbReference>
<evidence type="ECO:0000313" key="4">
    <source>
        <dbReference type="EMBL" id="MBW8482743.1"/>
    </source>
</evidence>
<dbReference type="Pfam" id="PF25583">
    <property type="entry name" value="WCX"/>
    <property type="match status" value="1"/>
</dbReference>
<dbReference type="PANTHER" id="PTHR34580:SF3">
    <property type="entry name" value="PROTEIN PAFB"/>
    <property type="match status" value="1"/>
</dbReference>
<dbReference type="SUPFAM" id="SSF46785">
    <property type="entry name" value="Winged helix' DNA-binding domain"/>
    <property type="match status" value="1"/>
</dbReference>
<dbReference type="Proteomes" id="UP000774570">
    <property type="component" value="Unassembled WGS sequence"/>
</dbReference>
<feature type="domain" description="WCX" evidence="3">
    <location>
        <begin position="226"/>
        <end position="298"/>
    </location>
</feature>
<keyword evidence="5" id="KW-1185">Reference proteome</keyword>
<dbReference type="InterPro" id="IPR013196">
    <property type="entry name" value="HTH_11"/>
</dbReference>
<proteinExistence type="predicted"/>
<sequence length="306" mass="33435">MLELLQTHHRLTGPDLAARLGVDERTVRRYAARLDDLGIPVTADRGRHGGYRLSPGYRLPPLMLTGDEATAVVLALLAGRRLGLPAAPAESAHAKIARVLPAALRDRVQALQDTLGFTLDARDGTDPAPGVLLTLATAARTRRRTRLAYRSWKGERTERDLDPHGLVFHAGRWYVTGHDHRSAATRTFRLDRVHSADLLDTAFDDPGDTDPVGHLTRSLAAVPYAHRVRVLLHTDPATARRRIPATVATLHAEDGGTLLDMRVEHLADAARMLAGLGHPFTVREPAALRDAVRDLAAHLTTQADRP</sequence>
<dbReference type="InterPro" id="IPR057727">
    <property type="entry name" value="WCX_dom"/>
</dbReference>
<evidence type="ECO:0000313" key="5">
    <source>
        <dbReference type="Proteomes" id="UP000774570"/>
    </source>
</evidence>
<dbReference type="InterPro" id="IPR036390">
    <property type="entry name" value="WH_DNA-bd_sf"/>
</dbReference>
<dbReference type="InterPro" id="IPR026881">
    <property type="entry name" value="WYL_dom"/>
</dbReference>
<name>A0ABS7FQR3_9ACTN</name>
<dbReference type="InterPro" id="IPR036388">
    <property type="entry name" value="WH-like_DNA-bd_sf"/>
</dbReference>
<dbReference type="InterPro" id="IPR051534">
    <property type="entry name" value="CBASS_pafABC_assoc_protein"/>
</dbReference>
<protein>
    <submittedName>
        <fullName evidence="4">YafY family transcriptional regulator</fullName>
    </submittedName>
</protein>
<organism evidence="4 5">
    <name type="scientific">Actinomadura parmotrematis</name>
    <dbReference type="NCBI Taxonomy" id="2864039"/>
    <lineage>
        <taxon>Bacteria</taxon>
        <taxon>Bacillati</taxon>
        <taxon>Actinomycetota</taxon>
        <taxon>Actinomycetes</taxon>
        <taxon>Streptosporangiales</taxon>
        <taxon>Thermomonosporaceae</taxon>
        <taxon>Actinomadura</taxon>
    </lineage>
</organism>
<evidence type="ECO:0000259" key="2">
    <source>
        <dbReference type="Pfam" id="PF13280"/>
    </source>
</evidence>
<evidence type="ECO:0000259" key="3">
    <source>
        <dbReference type="Pfam" id="PF25583"/>
    </source>
</evidence>
<gene>
    <name evidence="4" type="ORF">K1Y72_10220</name>
</gene>
<dbReference type="Pfam" id="PF13280">
    <property type="entry name" value="WYL"/>
    <property type="match status" value="1"/>
</dbReference>
<feature type="domain" description="WYL" evidence="2">
    <location>
        <begin position="131"/>
        <end position="197"/>
    </location>
</feature>
<dbReference type="Pfam" id="PF08279">
    <property type="entry name" value="HTH_11"/>
    <property type="match status" value="1"/>
</dbReference>